<evidence type="ECO:0000313" key="6">
    <source>
        <dbReference type="Proteomes" id="UP000199266"/>
    </source>
</evidence>
<dbReference type="GO" id="GO:0008168">
    <property type="term" value="F:methyltransferase activity"/>
    <property type="evidence" value="ECO:0007669"/>
    <property type="project" value="UniProtKB-KW"/>
</dbReference>
<dbReference type="Gene3D" id="3.10.290.10">
    <property type="entry name" value="RNA-binding S4 domain"/>
    <property type="match status" value="1"/>
</dbReference>
<reference evidence="6" key="1">
    <citation type="submission" date="2016-10" db="EMBL/GenBank/DDBJ databases">
        <authorList>
            <person name="Varghese N."/>
            <person name="Submissions S."/>
        </authorList>
    </citation>
    <scope>NUCLEOTIDE SEQUENCE [LARGE SCALE GENOMIC DNA]</scope>
    <source>
        <strain evidence="6">DSM 13490</strain>
    </source>
</reference>
<dbReference type="CDD" id="cd00165">
    <property type="entry name" value="S4"/>
    <property type="match status" value="1"/>
</dbReference>
<dbReference type="InterPro" id="IPR004538">
    <property type="entry name" value="Hemolysin_A/TlyA"/>
</dbReference>
<evidence type="ECO:0000256" key="1">
    <source>
        <dbReference type="ARBA" id="ARBA00022884"/>
    </source>
</evidence>
<dbReference type="PROSITE" id="PS50889">
    <property type="entry name" value="S4"/>
    <property type="match status" value="1"/>
</dbReference>
<dbReference type="InterPro" id="IPR047048">
    <property type="entry name" value="TlyA"/>
</dbReference>
<protein>
    <submittedName>
        <fullName evidence="5">23S rRNA (Cytidine1920-2'-O)/16S rRNA (Cytidine1409-2'-O)-methyltransferase</fullName>
    </submittedName>
</protein>
<dbReference type="PANTHER" id="PTHR32319">
    <property type="entry name" value="BACTERIAL HEMOLYSIN-LIKE PROTEIN"/>
    <property type="match status" value="1"/>
</dbReference>
<evidence type="ECO:0000256" key="2">
    <source>
        <dbReference type="ARBA" id="ARBA00029460"/>
    </source>
</evidence>
<dbReference type="EMBL" id="FNPD01000003">
    <property type="protein sequence ID" value="SDX81996.1"/>
    <property type="molecule type" value="Genomic_DNA"/>
</dbReference>
<feature type="domain" description="RNA-binding S4" evidence="4">
    <location>
        <begin position="6"/>
        <end position="67"/>
    </location>
</feature>
<sequence length="267" mass="29356">MSTSKERLDKLLVYRGLVDTRNKAAALILAGRVKANGELVSKAGTFVDIDCDIEIVQQDSWVSRGAHKLLKALDVFGVNPGGLVCIDIGASTGGFTHVLLERGAKKVYAVDVGYGQLAWSLRQDERVVVREKTNARYLRREDFDEDADLITVDVSFISLKLILPVLVDLLSKSGDIIALVKPQFEAGRDRIGKGGVVADPKVHEEVLRDLILWIERNVAFNASGLTHSPIKGPKGNIEFLLHLTLRKIQQSPLNFNEAVLAAHDELN</sequence>
<dbReference type="InterPro" id="IPR029063">
    <property type="entry name" value="SAM-dependent_MTases_sf"/>
</dbReference>
<gene>
    <name evidence="5" type="ORF">SAMN03080603_00801</name>
</gene>
<proteinExistence type="inferred from homology"/>
<dbReference type="Gene3D" id="3.40.50.150">
    <property type="entry name" value="Vaccinia Virus protein VP39"/>
    <property type="match status" value="1"/>
</dbReference>
<dbReference type="GO" id="GO:0032259">
    <property type="term" value="P:methylation"/>
    <property type="evidence" value="ECO:0007669"/>
    <property type="project" value="UniProtKB-KW"/>
</dbReference>
<dbReference type="RefSeq" id="WP_234945437.1">
    <property type="nucleotide sequence ID" value="NZ_FNPD01000003.1"/>
</dbReference>
<evidence type="ECO:0000256" key="3">
    <source>
        <dbReference type="PROSITE-ProRule" id="PRU00182"/>
    </source>
</evidence>
<dbReference type="Pfam" id="PF01728">
    <property type="entry name" value="FtsJ"/>
    <property type="match status" value="1"/>
</dbReference>
<keyword evidence="5" id="KW-0489">Methyltransferase</keyword>
<dbReference type="Pfam" id="PF01479">
    <property type="entry name" value="S4"/>
    <property type="match status" value="1"/>
</dbReference>
<dbReference type="InterPro" id="IPR036986">
    <property type="entry name" value="S4_RNA-bd_sf"/>
</dbReference>
<dbReference type="GO" id="GO:0003723">
    <property type="term" value="F:RNA binding"/>
    <property type="evidence" value="ECO:0007669"/>
    <property type="project" value="UniProtKB-KW"/>
</dbReference>
<keyword evidence="1 3" id="KW-0694">RNA-binding</keyword>
<dbReference type="InterPro" id="IPR002877">
    <property type="entry name" value="RNA_MeTrfase_FtsJ_dom"/>
</dbReference>
<name>A0A1H3ETB8_9BACT</name>
<dbReference type="Proteomes" id="UP000199266">
    <property type="component" value="Unassembled WGS sequence"/>
</dbReference>
<dbReference type="PANTHER" id="PTHR32319:SF0">
    <property type="entry name" value="BACTERIAL HEMOLYSIN-LIKE PROTEIN"/>
    <property type="match status" value="1"/>
</dbReference>
<keyword evidence="6" id="KW-1185">Reference proteome</keyword>
<dbReference type="SUPFAM" id="SSF55174">
    <property type="entry name" value="Alpha-L RNA-binding motif"/>
    <property type="match status" value="1"/>
</dbReference>
<dbReference type="SMART" id="SM00363">
    <property type="entry name" value="S4"/>
    <property type="match status" value="1"/>
</dbReference>
<dbReference type="SUPFAM" id="SSF53335">
    <property type="entry name" value="S-adenosyl-L-methionine-dependent methyltransferases"/>
    <property type="match status" value="1"/>
</dbReference>
<dbReference type="CDD" id="cd02440">
    <property type="entry name" value="AdoMet_MTases"/>
    <property type="match status" value="1"/>
</dbReference>
<keyword evidence="5" id="KW-0808">Transferase</keyword>
<dbReference type="PIRSF" id="PIRSF005578">
    <property type="entry name" value="TlyA"/>
    <property type="match status" value="1"/>
</dbReference>
<accession>A0A1H3ETB8</accession>
<evidence type="ECO:0000259" key="4">
    <source>
        <dbReference type="SMART" id="SM00363"/>
    </source>
</evidence>
<organism evidence="5 6">
    <name type="scientific">Acetomicrobium thermoterrenum DSM 13490</name>
    <dbReference type="NCBI Taxonomy" id="1120987"/>
    <lineage>
        <taxon>Bacteria</taxon>
        <taxon>Thermotogati</taxon>
        <taxon>Synergistota</taxon>
        <taxon>Synergistia</taxon>
        <taxon>Synergistales</taxon>
        <taxon>Acetomicrobiaceae</taxon>
        <taxon>Acetomicrobium</taxon>
    </lineage>
</organism>
<evidence type="ECO:0000313" key="5">
    <source>
        <dbReference type="EMBL" id="SDX81996.1"/>
    </source>
</evidence>
<dbReference type="InterPro" id="IPR002942">
    <property type="entry name" value="S4_RNA-bd"/>
</dbReference>
<comment type="similarity">
    <text evidence="2">Belongs to the TlyA family.</text>
</comment>
<dbReference type="AlphaFoldDB" id="A0A1H3ETB8"/>
<dbReference type="NCBIfam" id="TIGR00478">
    <property type="entry name" value="tly"/>
    <property type="match status" value="1"/>
</dbReference>